<proteinExistence type="predicted"/>
<name>A0A0G0ILX8_9BACT</name>
<comment type="caution">
    <text evidence="1">The sequence shown here is derived from an EMBL/GenBank/DDBJ whole genome shotgun (WGS) entry which is preliminary data.</text>
</comment>
<dbReference type="Proteomes" id="UP000034096">
    <property type="component" value="Unassembled WGS sequence"/>
</dbReference>
<accession>A0A0G0ILX8</accession>
<gene>
    <name evidence="1" type="ORF">US75_C0017G0011</name>
</gene>
<dbReference type="AlphaFoldDB" id="A0A0G0ILX8"/>
<evidence type="ECO:0000313" key="1">
    <source>
        <dbReference type="EMBL" id="KKQ55617.1"/>
    </source>
</evidence>
<dbReference type="STRING" id="1618583.US75_C0017G0011"/>
<protein>
    <submittedName>
        <fullName evidence="1">Uncharacterized protein</fullName>
    </submittedName>
</protein>
<sequence>MKERVTKEHIRSSIKRKILNIDDWKEFLGENPDPNHPLHDFAESVINHAEHLIELVNKKGIPQTRRYFASVLETMGNFEENKPISEKAKILSERYPDIPKYLSLLDLLPDQLAEKLTGAGYLVMNYQADPLCYDDWENREKYTPDG</sequence>
<reference evidence="1 2" key="1">
    <citation type="journal article" date="2015" name="Nature">
        <title>rRNA introns, odd ribosomes, and small enigmatic genomes across a large radiation of phyla.</title>
        <authorList>
            <person name="Brown C.T."/>
            <person name="Hug L.A."/>
            <person name="Thomas B.C."/>
            <person name="Sharon I."/>
            <person name="Castelle C.J."/>
            <person name="Singh A."/>
            <person name="Wilkins M.J."/>
            <person name="Williams K.H."/>
            <person name="Banfield J.F."/>
        </authorList>
    </citation>
    <scope>NUCLEOTIDE SEQUENCE [LARGE SCALE GENOMIC DNA]</scope>
</reference>
<organism evidence="1 2">
    <name type="scientific">Candidatus Woesebacteria bacterium GW2011_GWC1_38_13</name>
    <dbReference type="NCBI Taxonomy" id="1618583"/>
    <lineage>
        <taxon>Bacteria</taxon>
        <taxon>Candidatus Woeseibacteriota</taxon>
    </lineage>
</organism>
<evidence type="ECO:0000313" key="2">
    <source>
        <dbReference type="Proteomes" id="UP000034096"/>
    </source>
</evidence>
<dbReference type="EMBL" id="LBUE01000017">
    <property type="protein sequence ID" value="KKQ55617.1"/>
    <property type="molecule type" value="Genomic_DNA"/>
</dbReference>